<evidence type="ECO:0000313" key="10">
    <source>
        <dbReference type="EMBL" id="KAJ3482133.1"/>
    </source>
</evidence>
<dbReference type="GO" id="GO:0003735">
    <property type="term" value="F:structural constituent of ribosome"/>
    <property type="evidence" value="ECO:0007669"/>
    <property type="project" value="InterPro"/>
</dbReference>
<proteinExistence type="inferred from homology"/>
<dbReference type="InterPro" id="IPR000086">
    <property type="entry name" value="NUDIX_hydrolase_dom"/>
</dbReference>
<dbReference type="PANTHER" id="PTHR13124">
    <property type="entry name" value="39S RIBOSOMAL PROTEIN L46, MITOCHONDRIAL PRECURSOR-RELATED"/>
    <property type="match status" value="1"/>
</dbReference>
<keyword evidence="3" id="KW-0809">Transit peptide</keyword>
<feature type="domain" description="Nudix hydrolase" evidence="9">
    <location>
        <begin position="194"/>
        <end position="323"/>
    </location>
</feature>
<reference evidence="10" key="1">
    <citation type="submission" date="2022-07" db="EMBL/GenBank/DDBJ databases">
        <title>Genome Sequence of Physisporinus lineatus.</title>
        <authorList>
            <person name="Buettner E."/>
        </authorList>
    </citation>
    <scope>NUCLEOTIDE SEQUENCE</scope>
    <source>
        <strain evidence="10">VT162</strain>
    </source>
</reference>
<keyword evidence="11" id="KW-1185">Reference proteome</keyword>
<dbReference type="AlphaFoldDB" id="A0AAD5V1W5"/>
<dbReference type="Proteomes" id="UP001212997">
    <property type="component" value="Unassembled WGS sequence"/>
</dbReference>
<dbReference type="EMBL" id="JANAWD010000287">
    <property type="protein sequence ID" value="KAJ3482133.1"/>
    <property type="molecule type" value="Genomic_DNA"/>
</dbReference>
<evidence type="ECO:0000256" key="8">
    <source>
        <dbReference type="SAM" id="MobiDB-lite"/>
    </source>
</evidence>
<evidence type="ECO:0000313" key="11">
    <source>
        <dbReference type="Proteomes" id="UP001212997"/>
    </source>
</evidence>
<feature type="region of interest" description="Disordered" evidence="8">
    <location>
        <begin position="63"/>
        <end position="92"/>
    </location>
</feature>
<sequence>MPCLNWQFVLTIHVAQYFGAGDQFATLDSLLQTKSQFRGCGGMFARRAISSCRKVPRLHTQRTLATVADTPSTSNPSSPPAPKASSSSTKPTISTSIILNRSPFLTRTPTKFEQTYYSYHSRIQRALHNPFPLDFYFKQGSLLEGKFLKEEDVREREAFGGRRNEEQAESSQAGVEVIGQEEEVKPMPRVSEADKTGDVRSLDRNGERNLYLLLRVKDGENSVWRFPQGGIQEGELLHEAAHRDLKSQCGTGMDTWVVSRKPIGVYQSPLNAEDHVFFYKAHILAGQVKPDGVNVTDFAWLTKQEIKTHVSKSYWTGVKDMLSDF</sequence>
<keyword evidence="6" id="KW-0687">Ribonucleoprotein</keyword>
<comment type="subcellular location">
    <subcellularLocation>
        <location evidence="1">Mitochondrion</location>
    </subcellularLocation>
</comment>
<feature type="compositionally biased region" description="Low complexity" evidence="8">
    <location>
        <begin position="83"/>
        <end position="92"/>
    </location>
</feature>
<evidence type="ECO:0000256" key="5">
    <source>
        <dbReference type="ARBA" id="ARBA00023128"/>
    </source>
</evidence>
<comment type="similarity">
    <text evidence="2">Belongs to the mitochondrion-specific ribosomal protein mL46 family.</text>
</comment>
<dbReference type="GO" id="GO:0005762">
    <property type="term" value="C:mitochondrial large ribosomal subunit"/>
    <property type="evidence" value="ECO:0007669"/>
    <property type="project" value="TreeGrafter"/>
</dbReference>
<evidence type="ECO:0000256" key="3">
    <source>
        <dbReference type="ARBA" id="ARBA00022946"/>
    </source>
</evidence>
<dbReference type="SUPFAM" id="SSF55811">
    <property type="entry name" value="Nudix"/>
    <property type="match status" value="1"/>
</dbReference>
<dbReference type="Gene3D" id="3.90.79.10">
    <property type="entry name" value="Nucleoside Triphosphate Pyrophosphohydrolase"/>
    <property type="match status" value="1"/>
</dbReference>
<organism evidence="10 11">
    <name type="scientific">Meripilus lineatus</name>
    <dbReference type="NCBI Taxonomy" id="2056292"/>
    <lineage>
        <taxon>Eukaryota</taxon>
        <taxon>Fungi</taxon>
        <taxon>Dikarya</taxon>
        <taxon>Basidiomycota</taxon>
        <taxon>Agaricomycotina</taxon>
        <taxon>Agaricomycetes</taxon>
        <taxon>Polyporales</taxon>
        <taxon>Meripilaceae</taxon>
        <taxon>Meripilus</taxon>
    </lineage>
</organism>
<evidence type="ECO:0000256" key="2">
    <source>
        <dbReference type="ARBA" id="ARBA00009070"/>
    </source>
</evidence>
<keyword evidence="5" id="KW-0496">Mitochondrion</keyword>
<dbReference type="InterPro" id="IPR021757">
    <property type="entry name" value="Ribosomal_mL46_N"/>
</dbReference>
<dbReference type="InterPro" id="IPR015797">
    <property type="entry name" value="NUDIX_hydrolase-like_dom_sf"/>
</dbReference>
<evidence type="ECO:0000259" key="9">
    <source>
        <dbReference type="PROSITE" id="PS51462"/>
    </source>
</evidence>
<evidence type="ECO:0000256" key="7">
    <source>
        <dbReference type="ARBA" id="ARBA00035190"/>
    </source>
</evidence>
<dbReference type="InterPro" id="IPR033650">
    <property type="entry name" value="Ribosomal_mL46_NUDIX"/>
</dbReference>
<dbReference type="PROSITE" id="PS51462">
    <property type="entry name" value="NUDIX"/>
    <property type="match status" value="1"/>
</dbReference>
<gene>
    <name evidence="10" type="ORF">NLI96_g7186</name>
</gene>
<dbReference type="Pfam" id="PF00293">
    <property type="entry name" value="NUDIX"/>
    <property type="match status" value="1"/>
</dbReference>
<keyword evidence="4" id="KW-0689">Ribosomal protein</keyword>
<evidence type="ECO:0000256" key="1">
    <source>
        <dbReference type="ARBA" id="ARBA00004173"/>
    </source>
</evidence>
<dbReference type="PANTHER" id="PTHR13124:SF12">
    <property type="entry name" value="LARGE RIBOSOMAL SUBUNIT PROTEIN ML46"/>
    <property type="match status" value="1"/>
</dbReference>
<protein>
    <recommendedName>
        <fullName evidence="7">Large ribosomal subunit protein mL46</fullName>
    </recommendedName>
</protein>
<accession>A0AAD5V1W5</accession>
<evidence type="ECO:0000256" key="4">
    <source>
        <dbReference type="ARBA" id="ARBA00022980"/>
    </source>
</evidence>
<name>A0AAD5V1W5_9APHY</name>
<dbReference type="Pfam" id="PF11788">
    <property type="entry name" value="MRP-L46"/>
    <property type="match status" value="1"/>
</dbReference>
<evidence type="ECO:0000256" key="6">
    <source>
        <dbReference type="ARBA" id="ARBA00023274"/>
    </source>
</evidence>
<dbReference type="InterPro" id="IPR040008">
    <property type="entry name" value="Ribosomal_mL46"/>
</dbReference>
<comment type="caution">
    <text evidence="10">The sequence shown here is derived from an EMBL/GenBank/DDBJ whole genome shotgun (WGS) entry which is preliminary data.</text>
</comment>
<dbReference type="CDD" id="cd04661">
    <property type="entry name" value="NUDIX_MRP_L46"/>
    <property type="match status" value="1"/>
</dbReference>